<dbReference type="Pfam" id="PF04268">
    <property type="entry name" value="SoxG"/>
    <property type="match status" value="1"/>
</dbReference>
<proteinExistence type="predicted"/>
<reference evidence="1 2" key="1">
    <citation type="submission" date="2020-08" db="EMBL/GenBank/DDBJ databases">
        <title>Genomic Encyclopedia of Type Strains, Phase IV (KMG-IV): sequencing the most valuable type-strain genomes for metagenomic binning, comparative biology and taxonomic classification.</title>
        <authorList>
            <person name="Goeker M."/>
        </authorList>
    </citation>
    <scope>NUCLEOTIDE SEQUENCE [LARGE SCALE GENOMIC DNA]</scope>
    <source>
        <strain evidence="1 2">DSM 101730</strain>
    </source>
</reference>
<organism evidence="1 2">
    <name type="scientific">Amaricoccus macauensis</name>
    <dbReference type="NCBI Taxonomy" id="57001"/>
    <lineage>
        <taxon>Bacteria</taxon>
        <taxon>Pseudomonadati</taxon>
        <taxon>Pseudomonadota</taxon>
        <taxon>Alphaproteobacteria</taxon>
        <taxon>Rhodobacterales</taxon>
        <taxon>Paracoccaceae</taxon>
        <taxon>Amaricoccus</taxon>
    </lineage>
</organism>
<sequence length="175" mass="18374">MNAMTPTIAAGATVTELAPTTRIVLRLADPGGVGIALGVPLSERIGSRATNGARSALCLGPDEWLIEAPETEAATLGAMIADLAARTAISAVEVSDREITWRIEGPAVLELLAAGCPRNLAGMPVGEGARTIFDSVQIVLTREAEDRFHLTVWRSFAPHVRAILDLALRELASGL</sequence>
<evidence type="ECO:0000313" key="1">
    <source>
        <dbReference type="EMBL" id="MBB5224524.1"/>
    </source>
</evidence>
<dbReference type="GO" id="GO:0008115">
    <property type="term" value="F:sarcosine oxidase activity"/>
    <property type="evidence" value="ECO:0007669"/>
    <property type="project" value="UniProtKB-EC"/>
</dbReference>
<dbReference type="EMBL" id="JACHFM010000009">
    <property type="protein sequence ID" value="MBB5224524.1"/>
    <property type="molecule type" value="Genomic_DNA"/>
</dbReference>
<dbReference type="AlphaFoldDB" id="A0A840STL4"/>
<keyword evidence="1" id="KW-0560">Oxidoreductase</keyword>
<dbReference type="Gene3D" id="3.30.70.1520">
    <property type="entry name" value="Heterotetrameric sarcosine oxidase"/>
    <property type="match status" value="1"/>
</dbReference>
<keyword evidence="2" id="KW-1185">Reference proteome</keyword>
<evidence type="ECO:0000313" key="2">
    <source>
        <dbReference type="Proteomes" id="UP000549457"/>
    </source>
</evidence>
<dbReference type="SUPFAM" id="SSF103025">
    <property type="entry name" value="Folate-binding domain"/>
    <property type="match status" value="1"/>
</dbReference>
<dbReference type="InterPro" id="IPR007375">
    <property type="entry name" value="SoxG"/>
</dbReference>
<gene>
    <name evidence="1" type="ORF">HNP73_004495</name>
</gene>
<name>A0A840STL4_9RHOB</name>
<dbReference type="InterPro" id="IPR027266">
    <property type="entry name" value="TrmE/GcvT-like"/>
</dbReference>
<dbReference type="Gene3D" id="3.30.1360.120">
    <property type="entry name" value="Probable tRNA modification gtpase trme, domain 1"/>
    <property type="match status" value="1"/>
</dbReference>
<protein>
    <submittedName>
        <fullName evidence="1">Sarcosine oxidase subunit gamma</fullName>
        <ecNumber evidence="1">1.5.3.1</ecNumber>
    </submittedName>
</protein>
<comment type="caution">
    <text evidence="1">The sequence shown here is derived from an EMBL/GenBank/DDBJ whole genome shotgun (WGS) entry which is preliminary data.</text>
</comment>
<dbReference type="RefSeq" id="WP_184155376.1">
    <property type="nucleotide sequence ID" value="NZ_JACHFM010000009.1"/>
</dbReference>
<dbReference type="EC" id="1.5.3.1" evidence="1"/>
<dbReference type="Proteomes" id="UP000549457">
    <property type="component" value="Unassembled WGS sequence"/>
</dbReference>
<accession>A0A840STL4</accession>